<dbReference type="Pfam" id="PF10343">
    <property type="entry name" value="Q_salvage"/>
    <property type="match status" value="1"/>
</dbReference>
<dbReference type="OMA" id="VACIHRR"/>
<evidence type="ECO:0000313" key="4">
    <source>
        <dbReference type="Proteomes" id="UP000001744"/>
    </source>
</evidence>
<dbReference type="GO" id="GO:0016787">
    <property type="term" value="F:hydrolase activity"/>
    <property type="evidence" value="ECO:0007669"/>
    <property type="project" value="UniProtKB-KW"/>
</dbReference>
<dbReference type="HOGENOM" id="CLU_036001_1_0_1"/>
<dbReference type="eggNOG" id="ENOG502S4MU">
    <property type="taxonomic scope" value="Eukaryota"/>
</dbReference>
<name>B6K1R7_SCHJY</name>
<dbReference type="PANTHER" id="PTHR21314:SF1">
    <property type="entry name" value="QUEUOSINE SALVAGE PROTEIN"/>
    <property type="match status" value="1"/>
</dbReference>
<gene>
    <name evidence="3" type="primary">qtr3b</name>
    <name evidence="2" type="ORF">SJAG_02179</name>
</gene>
<keyword evidence="4" id="KW-1185">Reference proteome</keyword>
<dbReference type="VEuPathDB" id="FungiDB:SJAG_02179"/>
<evidence type="ECO:0000313" key="3">
    <source>
        <dbReference type="JaponicusDB" id="SJAG_02179"/>
    </source>
</evidence>
<comment type="catalytic activity">
    <reaction evidence="1">
        <text>queuosine 5'-phosphate + H2O = queuine + D-ribose 5-phosphate</text>
        <dbReference type="Rhea" id="RHEA:75387"/>
        <dbReference type="ChEBI" id="CHEBI:15377"/>
        <dbReference type="ChEBI" id="CHEBI:17433"/>
        <dbReference type="ChEBI" id="CHEBI:78346"/>
        <dbReference type="ChEBI" id="CHEBI:194371"/>
    </reaction>
    <physiologicalReaction direction="left-to-right" evidence="1">
        <dbReference type="Rhea" id="RHEA:75388"/>
    </physiologicalReaction>
</comment>
<dbReference type="OrthoDB" id="416777at2759"/>
<dbReference type="InterPro" id="IPR019438">
    <property type="entry name" value="Q_salvage"/>
</dbReference>
<evidence type="ECO:0000313" key="2">
    <source>
        <dbReference type="EMBL" id="EEB07098.1"/>
    </source>
</evidence>
<dbReference type="EMBL" id="KE651166">
    <property type="protein sequence ID" value="EEB07098.1"/>
    <property type="molecule type" value="Genomic_DNA"/>
</dbReference>
<protein>
    <recommendedName>
        <fullName evidence="1">Queuosine 5'-phosphate N-glycosylase/hydrolase</fullName>
        <ecNumber evidence="1">3.2.2.-</ecNumber>
    </recommendedName>
    <alternativeName>
        <fullName evidence="1">Queuosine-nucleotide N-glycosylase/hydrolase</fullName>
    </alternativeName>
</protein>
<organism evidence="2 4">
    <name type="scientific">Schizosaccharomyces japonicus (strain yFS275 / FY16936)</name>
    <name type="common">Fission yeast</name>
    <dbReference type="NCBI Taxonomy" id="402676"/>
    <lineage>
        <taxon>Eukaryota</taxon>
        <taxon>Fungi</taxon>
        <taxon>Dikarya</taxon>
        <taxon>Ascomycota</taxon>
        <taxon>Taphrinomycotina</taxon>
        <taxon>Schizosaccharomycetes</taxon>
        <taxon>Schizosaccharomycetales</taxon>
        <taxon>Schizosaccharomycetaceae</taxon>
        <taxon>Schizosaccharomyces</taxon>
    </lineage>
</organism>
<comment type="function">
    <text evidence="1">Catalyzes the hydrolysis of queuosine 5'-phosphate, releasing the nucleobase queuine (q). Is required for salvage of queuine from exogenous queuosine (Q) that is imported and then converted to queuosine 5'-phosphate intracellularly.</text>
</comment>
<sequence length="332" mass="37260">MPPKILEQVRNGATDAFSHMPDFSFNAEAAKELSGHLEKLGSDDGPVQFPLAFESVEEKVNFLAIYALLSFGSGFRKELHEFAQRGAQDTTLFLAMTMYMTKKPGLLDADFLSNVTVSDIAEWAGVPLRIEKPCEGLSSSAITELVDSDLKPWVENMAHVLVETGTILKQLDCQSLGAFCLEYANPNDSNELVERLCMCFPAFQDVGRLDGQLVYILKKAMLAVYMLHNAYPDRFSCEGLSVFADNVLPSILVYFHVLEIPESLRSKLENLQPLTDKEALQLRTATVHICNLIANETNISPVKIDQRLWKYSKSNPELRKLPRFLKKDTVMF</sequence>
<accession>B6K1R7</accession>
<keyword evidence="1" id="KW-0378">Hydrolase</keyword>
<dbReference type="GeneID" id="7050154"/>
<dbReference type="JaponicusDB" id="SJAG_02179">
    <property type="gene designation" value="qtr3b"/>
</dbReference>
<dbReference type="GO" id="GO:0006400">
    <property type="term" value="P:tRNA modification"/>
    <property type="evidence" value="ECO:0000318"/>
    <property type="project" value="GO_Central"/>
</dbReference>
<dbReference type="Proteomes" id="UP000001744">
    <property type="component" value="Unassembled WGS sequence"/>
</dbReference>
<proteinExistence type="inferred from homology"/>
<dbReference type="EC" id="3.2.2.-" evidence="1"/>
<reference evidence="2 4" key="1">
    <citation type="journal article" date="2011" name="Science">
        <title>Comparative functional genomics of the fission yeasts.</title>
        <authorList>
            <person name="Rhind N."/>
            <person name="Chen Z."/>
            <person name="Yassour M."/>
            <person name="Thompson D.A."/>
            <person name="Haas B.J."/>
            <person name="Habib N."/>
            <person name="Wapinski I."/>
            <person name="Roy S."/>
            <person name="Lin M.F."/>
            <person name="Heiman D.I."/>
            <person name="Young S.K."/>
            <person name="Furuya K."/>
            <person name="Guo Y."/>
            <person name="Pidoux A."/>
            <person name="Chen H.M."/>
            <person name="Robbertse B."/>
            <person name="Goldberg J.M."/>
            <person name="Aoki K."/>
            <person name="Bayne E.H."/>
            <person name="Berlin A.M."/>
            <person name="Desjardins C.A."/>
            <person name="Dobbs E."/>
            <person name="Dukaj L."/>
            <person name="Fan L."/>
            <person name="FitzGerald M.G."/>
            <person name="French C."/>
            <person name="Gujja S."/>
            <person name="Hansen K."/>
            <person name="Keifenheim D."/>
            <person name="Levin J.Z."/>
            <person name="Mosher R.A."/>
            <person name="Mueller C.A."/>
            <person name="Pfiffner J."/>
            <person name="Priest M."/>
            <person name="Russ C."/>
            <person name="Smialowska A."/>
            <person name="Swoboda P."/>
            <person name="Sykes S.M."/>
            <person name="Vaughn M."/>
            <person name="Vengrova S."/>
            <person name="Yoder R."/>
            <person name="Zeng Q."/>
            <person name="Allshire R."/>
            <person name="Baulcombe D."/>
            <person name="Birren B.W."/>
            <person name="Brown W."/>
            <person name="Ekwall K."/>
            <person name="Kellis M."/>
            <person name="Leatherwood J."/>
            <person name="Levin H."/>
            <person name="Margalit H."/>
            <person name="Martienssen R."/>
            <person name="Nieduszynski C.A."/>
            <person name="Spatafora J.W."/>
            <person name="Friedman N."/>
            <person name="Dalgaard J.Z."/>
            <person name="Baumann P."/>
            <person name="Niki H."/>
            <person name="Regev A."/>
            <person name="Nusbaum C."/>
        </authorList>
    </citation>
    <scope>NUCLEOTIDE SEQUENCE [LARGE SCALE GENOMIC DNA]</scope>
    <source>
        <strain evidence="4">yFS275 / FY16936</strain>
    </source>
</reference>
<dbReference type="PANTHER" id="PTHR21314">
    <property type="entry name" value="QUEUOSINE 5'-PHOSPHATE N-GLYCOSYLASE_HYDROLASE-RELATED"/>
    <property type="match status" value="1"/>
</dbReference>
<dbReference type="AlphaFoldDB" id="B6K1R7"/>
<evidence type="ECO:0000256" key="1">
    <source>
        <dbReference type="RuleBase" id="RU365002"/>
    </source>
</evidence>
<comment type="similarity">
    <text evidence="1">Belongs to the QNG1 protein family.</text>
</comment>
<dbReference type="RefSeq" id="XP_002173391.1">
    <property type="nucleotide sequence ID" value="XM_002173355.2"/>
</dbReference>